<reference evidence="7 8" key="1">
    <citation type="submission" date="2015-06" db="EMBL/GenBank/DDBJ databases">
        <title>Survival trade-offs in plant roots during colonization by closely related pathogenic and mutualistic fungi.</title>
        <authorList>
            <person name="Hacquard S."/>
            <person name="Kracher B."/>
            <person name="Hiruma K."/>
            <person name="Weinman A."/>
            <person name="Muench P."/>
            <person name="Garrido Oter R."/>
            <person name="Ver Loren van Themaat E."/>
            <person name="Dallerey J.-F."/>
            <person name="Damm U."/>
            <person name="Henrissat B."/>
            <person name="Lespinet O."/>
            <person name="Thon M."/>
            <person name="Kemen E."/>
            <person name="McHardy A.C."/>
            <person name="Schulze-Lefert P."/>
            <person name="O'Connell R.J."/>
        </authorList>
    </citation>
    <scope>NUCLEOTIDE SEQUENCE [LARGE SCALE GENOMIC DNA]</scope>
    <source>
        <strain evidence="7 8">0861</strain>
    </source>
</reference>
<feature type="zinc finger region" description="C3H1-type" evidence="4">
    <location>
        <begin position="279"/>
        <end position="307"/>
    </location>
</feature>
<dbReference type="STRING" id="708197.A0A166MAK5"/>
<evidence type="ECO:0000259" key="6">
    <source>
        <dbReference type="PROSITE" id="PS50103"/>
    </source>
</evidence>
<feature type="compositionally biased region" description="Polar residues" evidence="5">
    <location>
        <begin position="215"/>
        <end position="226"/>
    </location>
</feature>
<feature type="region of interest" description="Disordered" evidence="5">
    <location>
        <begin position="1"/>
        <end position="27"/>
    </location>
</feature>
<organism evidence="7 8">
    <name type="scientific">Colletotrichum tofieldiae</name>
    <dbReference type="NCBI Taxonomy" id="708197"/>
    <lineage>
        <taxon>Eukaryota</taxon>
        <taxon>Fungi</taxon>
        <taxon>Dikarya</taxon>
        <taxon>Ascomycota</taxon>
        <taxon>Pezizomycotina</taxon>
        <taxon>Sordariomycetes</taxon>
        <taxon>Hypocreomycetidae</taxon>
        <taxon>Glomerellales</taxon>
        <taxon>Glomerellaceae</taxon>
        <taxon>Colletotrichum</taxon>
        <taxon>Colletotrichum spaethianum species complex</taxon>
    </lineage>
</organism>
<evidence type="ECO:0000313" key="7">
    <source>
        <dbReference type="EMBL" id="KZL64470.1"/>
    </source>
</evidence>
<evidence type="ECO:0000313" key="8">
    <source>
        <dbReference type="Proteomes" id="UP000076552"/>
    </source>
</evidence>
<accession>A0A166MAK5</accession>
<keyword evidence="8" id="KW-1185">Reference proteome</keyword>
<dbReference type="GO" id="GO:0008270">
    <property type="term" value="F:zinc ion binding"/>
    <property type="evidence" value="ECO:0007669"/>
    <property type="project" value="UniProtKB-KW"/>
</dbReference>
<dbReference type="PROSITE" id="PS50103">
    <property type="entry name" value="ZF_C3H1"/>
    <property type="match status" value="1"/>
</dbReference>
<keyword evidence="2 4" id="KW-0863">Zinc-finger</keyword>
<gene>
    <name evidence="7" type="ORF">CT0861_09075</name>
</gene>
<feature type="compositionally biased region" description="Polar residues" evidence="5">
    <location>
        <begin position="162"/>
        <end position="176"/>
    </location>
</feature>
<dbReference type="AlphaFoldDB" id="A0A166MAK5"/>
<sequence length="449" mass="48834">MQPKASDVSDQPMMPSVNNKRGLSHSIHNPQAEHNWQLRPKHFIVREGGAIVPLIPVDLLPTYLSIHGISRTMSIEDTTGMSNLGMFLRPEGCFQLWPPPPTNDEPRSAVDFSQNDMSGIDDPASLQRIERPHDSTQEPTLKAPVARRVSESMTRDSRLSPPCSTMPTEKPQSQLPASRVLDWAEDTESVSTDNFSATDEDHSTSSTSNMASNSKGKPQSQQSPTTGKEKSVAKIANRMLELGRSQCATRQALPSRTNTQSNGDGTTRSPKTGKQKIPRPAGSLCRHWCQTGQCSWGTECRYTHQMPVTLEGLADVGLTELPGWWRRAAGLPVKGTIDVRIFAAAGAASAGADGGKKSSFSALAPGTMLMAPVHPSKKARSKVEKEERKMAEEVHMIRLGAERAQTIAASPLVIGPEGRKKLGLGQVQAPIRTGNVQLQYEEVEKLVDI</sequence>
<feature type="compositionally biased region" description="Low complexity" evidence="5">
    <location>
        <begin position="204"/>
        <end position="214"/>
    </location>
</feature>
<feature type="compositionally biased region" description="Basic and acidic residues" evidence="5">
    <location>
        <begin position="148"/>
        <end position="158"/>
    </location>
</feature>
<evidence type="ECO:0000256" key="2">
    <source>
        <dbReference type="ARBA" id="ARBA00022771"/>
    </source>
</evidence>
<feature type="region of interest" description="Disordered" evidence="5">
    <location>
        <begin position="100"/>
        <end position="232"/>
    </location>
</feature>
<dbReference type="Proteomes" id="UP000076552">
    <property type="component" value="Unassembled WGS sequence"/>
</dbReference>
<feature type="compositionally biased region" description="Polar residues" evidence="5">
    <location>
        <begin position="16"/>
        <end position="27"/>
    </location>
</feature>
<feature type="region of interest" description="Disordered" evidence="5">
    <location>
        <begin position="245"/>
        <end position="281"/>
    </location>
</feature>
<protein>
    <submittedName>
        <fullName evidence="7">Zinc finger DNA-binding protein</fullName>
    </submittedName>
</protein>
<evidence type="ECO:0000256" key="4">
    <source>
        <dbReference type="PROSITE-ProRule" id="PRU00723"/>
    </source>
</evidence>
<comment type="caution">
    <text evidence="7">The sequence shown here is derived from an EMBL/GenBank/DDBJ whole genome shotgun (WGS) entry which is preliminary data.</text>
</comment>
<evidence type="ECO:0000256" key="5">
    <source>
        <dbReference type="SAM" id="MobiDB-lite"/>
    </source>
</evidence>
<evidence type="ECO:0000256" key="3">
    <source>
        <dbReference type="ARBA" id="ARBA00022833"/>
    </source>
</evidence>
<dbReference type="InterPro" id="IPR036855">
    <property type="entry name" value="Znf_CCCH_sf"/>
</dbReference>
<dbReference type="EMBL" id="LFIV01000281">
    <property type="protein sequence ID" value="KZL64470.1"/>
    <property type="molecule type" value="Genomic_DNA"/>
</dbReference>
<feature type="domain" description="C3H1-type" evidence="6">
    <location>
        <begin position="279"/>
        <end position="307"/>
    </location>
</feature>
<keyword evidence="1 4" id="KW-0479">Metal-binding</keyword>
<evidence type="ECO:0000256" key="1">
    <source>
        <dbReference type="ARBA" id="ARBA00022723"/>
    </source>
</evidence>
<keyword evidence="3 4" id="KW-0862">Zinc</keyword>
<dbReference type="InterPro" id="IPR000571">
    <property type="entry name" value="Znf_CCCH"/>
</dbReference>
<keyword evidence="7" id="KW-0238">DNA-binding</keyword>
<dbReference type="GO" id="GO:0003677">
    <property type="term" value="F:DNA binding"/>
    <property type="evidence" value="ECO:0007669"/>
    <property type="project" value="UniProtKB-KW"/>
</dbReference>
<feature type="compositionally biased region" description="Polar residues" evidence="5">
    <location>
        <begin position="246"/>
        <end position="270"/>
    </location>
</feature>
<name>A0A166MAK5_9PEZI</name>
<proteinExistence type="predicted"/>
<dbReference type="SUPFAM" id="SSF90229">
    <property type="entry name" value="CCCH zinc finger"/>
    <property type="match status" value="1"/>
</dbReference>